<sequence>MGPGLSKSRPPSILRRRVVELWSTTEGEVRALFEAADVVSEGAARVEGDALVYYGSSSVLLVPPDPATIRQLGYVLAQDPHARVRALRIAHREASARAGGTLTRVQAEISFGEGPGQVRMSRGRPALAIGVDVSAVVIAHGAKARHA</sequence>
<name>A0A017T1R1_9BACT</name>
<dbReference type="STRING" id="1192034.CAP_7103"/>
<proteinExistence type="predicted"/>
<gene>
    <name evidence="1" type="ORF">CAP_7103</name>
</gene>
<protein>
    <submittedName>
        <fullName evidence="1">Uncharacterized protein</fullName>
    </submittedName>
</protein>
<evidence type="ECO:0000313" key="2">
    <source>
        <dbReference type="Proteomes" id="UP000019678"/>
    </source>
</evidence>
<reference evidence="1 2" key="1">
    <citation type="submission" date="2013-05" db="EMBL/GenBank/DDBJ databases">
        <title>Genome assembly of Chondromyces apiculatus DSM 436.</title>
        <authorList>
            <person name="Sharma G."/>
            <person name="Khatri I."/>
            <person name="Kaur C."/>
            <person name="Mayilraj S."/>
            <person name="Subramanian S."/>
        </authorList>
    </citation>
    <scope>NUCLEOTIDE SEQUENCE [LARGE SCALE GENOMIC DNA]</scope>
    <source>
        <strain evidence="1 2">DSM 436</strain>
    </source>
</reference>
<comment type="caution">
    <text evidence="1">The sequence shown here is derived from an EMBL/GenBank/DDBJ whole genome shotgun (WGS) entry which is preliminary data.</text>
</comment>
<dbReference type="Proteomes" id="UP000019678">
    <property type="component" value="Unassembled WGS sequence"/>
</dbReference>
<accession>A0A017T1R1</accession>
<evidence type="ECO:0000313" key="1">
    <source>
        <dbReference type="EMBL" id="EYF02481.1"/>
    </source>
</evidence>
<organism evidence="1 2">
    <name type="scientific">Chondromyces apiculatus DSM 436</name>
    <dbReference type="NCBI Taxonomy" id="1192034"/>
    <lineage>
        <taxon>Bacteria</taxon>
        <taxon>Pseudomonadati</taxon>
        <taxon>Myxococcota</taxon>
        <taxon>Polyangia</taxon>
        <taxon>Polyangiales</taxon>
        <taxon>Polyangiaceae</taxon>
        <taxon>Chondromyces</taxon>
    </lineage>
</organism>
<keyword evidence="2" id="KW-1185">Reference proteome</keyword>
<dbReference type="AlphaFoldDB" id="A0A017T1R1"/>
<dbReference type="EMBL" id="ASRX01000060">
    <property type="protein sequence ID" value="EYF02481.1"/>
    <property type="molecule type" value="Genomic_DNA"/>
</dbReference>